<organism evidence="2">
    <name type="scientific">mine drainage metagenome</name>
    <dbReference type="NCBI Taxonomy" id="410659"/>
    <lineage>
        <taxon>unclassified sequences</taxon>
        <taxon>metagenomes</taxon>
        <taxon>ecological metagenomes</taxon>
    </lineage>
</organism>
<proteinExistence type="predicted"/>
<evidence type="ECO:0000256" key="1">
    <source>
        <dbReference type="SAM" id="Phobius"/>
    </source>
</evidence>
<comment type="caution">
    <text evidence="2">The sequence shown here is derived from an EMBL/GenBank/DDBJ whole genome shotgun (WGS) entry which is preliminary data.</text>
</comment>
<keyword evidence="1" id="KW-0472">Membrane</keyword>
<dbReference type="InterPro" id="IPR045584">
    <property type="entry name" value="Pilin-like"/>
</dbReference>
<dbReference type="EMBL" id="CABQ01000255">
    <property type="protein sequence ID" value="CBI08709.1"/>
    <property type="molecule type" value="Genomic_DNA"/>
</dbReference>
<dbReference type="Pfam" id="PF07963">
    <property type="entry name" value="N_methyl"/>
    <property type="match status" value="1"/>
</dbReference>
<keyword evidence="1" id="KW-1133">Transmembrane helix</keyword>
<dbReference type="NCBIfam" id="TIGR02532">
    <property type="entry name" value="IV_pilin_GFxxxE"/>
    <property type="match status" value="1"/>
</dbReference>
<reference evidence="2" key="1">
    <citation type="submission" date="2009-10" db="EMBL/GenBank/DDBJ databases">
        <title>Diversity of trophic interactions inside an arsenic-rich microbial ecosystem.</title>
        <authorList>
            <person name="Bertin P.N."/>
            <person name="Heinrich-Salmeron A."/>
            <person name="Pelletier E."/>
            <person name="Goulhen-Chollet F."/>
            <person name="Arsene-Ploetze F."/>
            <person name="Gallien S."/>
            <person name="Calteau A."/>
            <person name="Vallenet D."/>
            <person name="Casiot C."/>
            <person name="Chane-Woon-Ming B."/>
            <person name="Giloteaux L."/>
            <person name="Barakat M."/>
            <person name="Bonnefoy V."/>
            <person name="Bruneel O."/>
            <person name="Chandler M."/>
            <person name="Cleiss J."/>
            <person name="Duran R."/>
            <person name="Elbaz-Poulichet F."/>
            <person name="Fonknechten N."/>
            <person name="Lauga B."/>
            <person name="Mornico D."/>
            <person name="Ortet P."/>
            <person name="Schaeffer C."/>
            <person name="Siguier P."/>
            <person name="Alexander Thil Smith A."/>
            <person name="Van Dorsselaer A."/>
            <person name="Weissenbach J."/>
            <person name="Medigue C."/>
            <person name="Le Paslier D."/>
        </authorList>
    </citation>
    <scope>NUCLEOTIDE SEQUENCE</scope>
</reference>
<feature type="transmembrane region" description="Helical" evidence="1">
    <location>
        <begin position="17"/>
        <end position="37"/>
    </location>
</feature>
<dbReference type="Gene3D" id="3.30.700.10">
    <property type="entry name" value="Glycoprotein, Type 4 Pilin"/>
    <property type="match status" value="1"/>
</dbReference>
<sequence length="172" mass="18363">MTTDSAKTRRSPRPNGFTLMELLIVISIMLILMLIAIPNFTKMKATANETSAINSLQAIYKSQIQYQTTYPSNGFACSLQSLGGDPKSGPPSPTSAQLIQGDLSSGVKAGYIFNIVNCTKVTVNNTDQITGFEVTAVPQAVGKTGNRGFCIDQFSEIKSDPTGGTNCTQTLQ</sequence>
<dbReference type="InterPro" id="IPR012902">
    <property type="entry name" value="N_methyl_site"/>
</dbReference>
<protein>
    <submittedName>
        <fullName evidence="2">Putative Pilin, type IV</fullName>
    </submittedName>
</protein>
<dbReference type="PANTHER" id="PTHR30093">
    <property type="entry name" value="GENERAL SECRETION PATHWAY PROTEIN G"/>
    <property type="match status" value="1"/>
</dbReference>
<accession>E6QN88</accession>
<keyword evidence="1" id="KW-0812">Transmembrane</keyword>
<name>E6QN88_9ZZZZ</name>
<dbReference type="SUPFAM" id="SSF54523">
    <property type="entry name" value="Pili subunits"/>
    <property type="match status" value="1"/>
</dbReference>
<dbReference type="AlphaFoldDB" id="E6QN88"/>
<gene>
    <name evidence="2" type="ORF">CARN6_2205</name>
</gene>
<evidence type="ECO:0000313" key="2">
    <source>
        <dbReference type="EMBL" id="CBI08709.1"/>
    </source>
</evidence>